<dbReference type="InterPro" id="IPR014729">
    <property type="entry name" value="Rossmann-like_a/b/a_fold"/>
</dbReference>
<protein>
    <recommendedName>
        <fullName evidence="6">tRNA(Ile)-lysidine synthase</fullName>
        <ecNumber evidence="6">6.3.4.19</ecNumber>
    </recommendedName>
    <alternativeName>
        <fullName evidence="6">tRNA(Ile)-2-lysyl-cytidine synthase</fullName>
    </alternativeName>
    <alternativeName>
        <fullName evidence="6">tRNA(Ile)-lysidine synthetase</fullName>
    </alternativeName>
</protein>
<dbReference type="InterPro" id="IPR012795">
    <property type="entry name" value="tRNA_Ile_lys_synt_N"/>
</dbReference>
<keyword evidence="2 6" id="KW-0819">tRNA processing</keyword>
<dbReference type="RefSeq" id="WP_053944954.1">
    <property type="nucleotide sequence ID" value="NZ_CDMG01000002.1"/>
</dbReference>
<gene>
    <name evidence="6" type="primary">tilS</name>
    <name evidence="8" type="ORF">HAL07_04820</name>
</gene>
<accession>A0A0K2XZ41</accession>
<evidence type="ECO:0000256" key="2">
    <source>
        <dbReference type="ARBA" id="ARBA00022694"/>
    </source>
</evidence>
<name>A0A0K2XZ41_9HELI</name>
<evidence type="ECO:0000256" key="6">
    <source>
        <dbReference type="HAMAP-Rule" id="MF_01161"/>
    </source>
</evidence>
<keyword evidence="3" id="KW-0547">Nucleotide-binding</keyword>
<evidence type="ECO:0000256" key="5">
    <source>
        <dbReference type="ARBA" id="ARBA00048539"/>
    </source>
</evidence>
<dbReference type="GO" id="GO:0006400">
    <property type="term" value="P:tRNA modification"/>
    <property type="evidence" value="ECO:0007669"/>
    <property type="project" value="UniProtKB-UniRule"/>
</dbReference>
<evidence type="ECO:0000313" key="8">
    <source>
        <dbReference type="EMBL" id="CRF52356.1"/>
    </source>
</evidence>
<evidence type="ECO:0000313" key="9">
    <source>
        <dbReference type="Proteomes" id="UP000043437"/>
    </source>
</evidence>
<dbReference type="HAMAP" id="MF_01161">
    <property type="entry name" value="tRNA_Ile_lys_synt"/>
    <property type="match status" value="1"/>
</dbReference>
<dbReference type="InterPro" id="IPR011063">
    <property type="entry name" value="TilS/TtcA_N"/>
</dbReference>
<dbReference type="GeneID" id="82131494"/>
<feature type="domain" description="tRNA(Ile)-lysidine/2-thiocytidine synthase N-terminal" evidence="7">
    <location>
        <begin position="16"/>
        <end position="188"/>
    </location>
</feature>
<keyword evidence="4" id="KW-0067">ATP-binding</keyword>
<dbReference type="InterPro" id="IPR012094">
    <property type="entry name" value="tRNA_Ile_lys_synt"/>
</dbReference>
<sequence>MVALESLEALGQGRGLLGFSAGGDSVALFFLLLERGLPFDLAILDHGLRVQAQEEIAYAKELGAKHQKKVYTKQVTLMGGNLEAQGRKERYRFFEDLIRKFGYTHLILAHHLNDKLEWFLMQLAKGASLQTILGFSALEQRKNYTLIRPLIYTPKSALLEYLQARNLRYFEDSTNNDLRFQRNLIRHNLATPFLNLAEARGLVRSFKALELEKHALYPPLNCLELKGVFVFKEGAQNLYYIDGLLKKLGYVLSTKQRLELAQQGFNGVVGGGFVVGCGGGFVYVGRALKVKPALPKSYKDTCRALLIPPLVRPLFFSPKWANTLEQLTNFQSAQSNWGAN</sequence>
<dbReference type="CDD" id="cd01992">
    <property type="entry name" value="TilS_N"/>
    <property type="match status" value="1"/>
</dbReference>
<dbReference type="PANTHER" id="PTHR43033">
    <property type="entry name" value="TRNA(ILE)-LYSIDINE SYNTHASE-RELATED"/>
    <property type="match status" value="1"/>
</dbReference>
<comment type="subcellular location">
    <subcellularLocation>
        <location evidence="6">Cytoplasm</location>
    </subcellularLocation>
</comment>
<organism evidence="8 9">
    <name type="scientific">Helicobacter ailurogastricus</name>
    <dbReference type="NCBI Taxonomy" id="1578720"/>
    <lineage>
        <taxon>Bacteria</taxon>
        <taxon>Pseudomonadati</taxon>
        <taxon>Campylobacterota</taxon>
        <taxon>Epsilonproteobacteria</taxon>
        <taxon>Campylobacterales</taxon>
        <taxon>Helicobacteraceae</taxon>
        <taxon>Helicobacter</taxon>
    </lineage>
</organism>
<dbReference type="PANTHER" id="PTHR43033:SF1">
    <property type="entry name" value="TRNA(ILE)-LYSIDINE SYNTHASE-RELATED"/>
    <property type="match status" value="1"/>
</dbReference>
<dbReference type="Pfam" id="PF01171">
    <property type="entry name" value="ATP_bind_3"/>
    <property type="match status" value="1"/>
</dbReference>
<dbReference type="SUPFAM" id="SSF52402">
    <property type="entry name" value="Adenine nucleotide alpha hydrolases-like"/>
    <property type="match status" value="1"/>
</dbReference>
<evidence type="ECO:0000256" key="1">
    <source>
        <dbReference type="ARBA" id="ARBA00022598"/>
    </source>
</evidence>
<dbReference type="GO" id="GO:0032267">
    <property type="term" value="F:tRNA(Ile)-lysidine synthase activity"/>
    <property type="evidence" value="ECO:0007669"/>
    <property type="project" value="UniProtKB-EC"/>
</dbReference>
<dbReference type="GO" id="GO:0005737">
    <property type="term" value="C:cytoplasm"/>
    <property type="evidence" value="ECO:0007669"/>
    <property type="project" value="UniProtKB-SubCell"/>
</dbReference>
<keyword evidence="1 6" id="KW-0436">Ligase</keyword>
<comment type="catalytic activity">
    <reaction evidence="5 6">
        <text>cytidine(34) in tRNA(Ile2) + L-lysine + ATP = lysidine(34) in tRNA(Ile2) + AMP + diphosphate + H(+)</text>
        <dbReference type="Rhea" id="RHEA:43744"/>
        <dbReference type="Rhea" id="RHEA-COMP:10625"/>
        <dbReference type="Rhea" id="RHEA-COMP:10670"/>
        <dbReference type="ChEBI" id="CHEBI:15378"/>
        <dbReference type="ChEBI" id="CHEBI:30616"/>
        <dbReference type="ChEBI" id="CHEBI:32551"/>
        <dbReference type="ChEBI" id="CHEBI:33019"/>
        <dbReference type="ChEBI" id="CHEBI:82748"/>
        <dbReference type="ChEBI" id="CHEBI:83665"/>
        <dbReference type="ChEBI" id="CHEBI:456215"/>
        <dbReference type="EC" id="6.3.4.19"/>
    </reaction>
</comment>
<dbReference type="GO" id="GO:0005524">
    <property type="term" value="F:ATP binding"/>
    <property type="evidence" value="ECO:0007669"/>
    <property type="project" value="UniProtKB-KW"/>
</dbReference>
<dbReference type="AlphaFoldDB" id="A0A0K2XZ41"/>
<proteinExistence type="inferred from homology"/>
<evidence type="ECO:0000259" key="7">
    <source>
        <dbReference type="Pfam" id="PF01171"/>
    </source>
</evidence>
<comment type="similarity">
    <text evidence="6">Belongs to the tRNA(Ile)-lysidine synthase family.</text>
</comment>
<dbReference type="Proteomes" id="UP000043437">
    <property type="component" value="Unassembled WGS sequence"/>
</dbReference>
<evidence type="ECO:0000256" key="3">
    <source>
        <dbReference type="ARBA" id="ARBA00022741"/>
    </source>
</evidence>
<dbReference type="EC" id="6.3.4.19" evidence="6"/>
<dbReference type="NCBIfam" id="TIGR02432">
    <property type="entry name" value="lysidine_TilS_N"/>
    <property type="match status" value="1"/>
</dbReference>
<comment type="caution">
    <text evidence="6">Lacks conserved residue(s) required for the propagation of feature annotation.</text>
</comment>
<dbReference type="EMBL" id="CDMG01000002">
    <property type="protein sequence ID" value="CRF52356.1"/>
    <property type="molecule type" value="Genomic_DNA"/>
</dbReference>
<keyword evidence="6" id="KW-0963">Cytoplasm</keyword>
<reference evidence="9" key="1">
    <citation type="submission" date="2014-12" db="EMBL/GenBank/DDBJ databases">
        <authorList>
            <person name="Jaenicke S."/>
        </authorList>
    </citation>
    <scope>NUCLEOTIDE SEQUENCE [LARGE SCALE GENOMIC DNA]</scope>
</reference>
<dbReference type="Gene3D" id="3.40.50.620">
    <property type="entry name" value="HUPs"/>
    <property type="match status" value="1"/>
</dbReference>
<comment type="function">
    <text evidence="6">Ligates lysine onto the cytidine present at position 34 of the AUA codon-specific tRNA(Ile) that contains the anticodon CAU, in an ATP-dependent manner. Cytidine is converted to lysidine, thus changing the amino acid specificity of the tRNA from methionine to isoleucine.</text>
</comment>
<evidence type="ECO:0000256" key="4">
    <source>
        <dbReference type="ARBA" id="ARBA00022840"/>
    </source>
</evidence>